<evidence type="ECO:0000256" key="1">
    <source>
        <dbReference type="ARBA" id="ARBA00004429"/>
    </source>
</evidence>
<feature type="transmembrane region" description="Helical" evidence="8">
    <location>
        <begin position="79"/>
        <end position="100"/>
    </location>
</feature>
<evidence type="ECO:0000256" key="8">
    <source>
        <dbReference type="RuleBase" id="RU363032"/>
    </source>
</evidence>
<feature type="domain" description="ABC transmembrane type-1" evidence="10">
    <location>
        <begin position="378"/>
        <end position="569"/>
    </location>
</feature>
<protein>
    <submittedName>
        <fullName evidence="11">ABC transporter permease</fullName>
    </submittedName>
</protein>
<evidence type="ECO:0000256" key="4">
    <source>
        <dbReference type="ARBA" id="ARBA00022519"/>
    </source>
</evidence>
<feature type="compositionally biased region" description="Basic residues" evidence="9">
    <location>
        <begin position="580"/>
        <end position="591"/>
    </location>
</feature>
<dbReference type="PANTHER" id="PTHR43357:SF4">
    <property type="entry name" value="INNER MEMBRANE ABC TRANSPORTER PERMEASE PROTEIN YDCV"/>
    <property type="match status" value="1"/>
</dbReference>
<keyword evidence="4" id="KW-0997">Cell inner membrane</keyword>
<feature type="compositionally biased region" description="Low complexity" evidence="9">
    <location>
        <begin position="592"/>
        <end position="603"/>
    </location>
</feature>
<accession>A0ABW5WDP9</accession>
<feature type="transmembrane region" description="Helical" evidence="8">
    <location>
        <begin position="424"/>
        <end position="443"/>
    </location>
</feature>
<organism evidence="11 12">
    <name type="scientific">Prauserella oleivorans</name>
    <dbReference type="NCBI Taxonomy" id="1478153"/>
    <lineage>
        <taxon>Bacteria</taxon>
        <taxon>Bacillati</taxon>
        <taxon>Actinomycetota</taxon>
        <taxon>Actinomycetes</taxon>
        <taxon>Pseudonocardiales</taxon>
        <taxon>Pseudonocardiaceae</taxon>
        <taxon>Prauserella</taxon>
    </lineage>
</organism>
<feature type="transmembrane region" description="Helical" evidence="8">
    <location>
        <begin position="27"/>
        <end position="48"/>
    </location>
</feature>
<keyword evidence="7 8" id="KW-0472">Membrane</keyword>
<keyword evidence="12" id="KW-1185">Reference proteome</keyword>
<evidence type="ECO:0000256" key="9">
    <source>
        <dbReference type="SAM" id="MobiDB-lite"/>
    </source>
</evidence>
<evidence type="ECO:0000256" key="3">
    <source>
        <dbReference type="ARBA" id="ARBA00022475"/>
    </source>
</evidence>
<feature type="region of interest" description="Disordered" evidence="9">
    <location>
        <begin position="580"/>
        <end position="603"/>
    </location>
</feature>
<evidence type="ECO:0000256" key="6">
    <source>
        <dbReference type="ARBA" id="ARBA00022989"/>
    </source>
</evidence>
<evidence type="ECO:0000256" key="5">
    <source>
        <dbReference type="ARBA" id="ARBA00022692"/>
    </source>
</evidence>
<dbReference type="EMBL" id="JBHUOF010000021">
    <property type="protein sequence ID" value="MFD2801232.1"/>
    <property type="molecule type" value="Genomic_DNA"/>
</dbReference>
<comment type="caution">
    <text evidence="11">The sequence shown here is derived from an EMBL/GenBank/DDBJ whole genome shotgun (WGS) entry which is preliminary data.</text>
</comment>
<evidence type="ECO:0000256" key="7">
    <source>
        <dbReference type="ARBA" id="ARBA00023136"/>
    </source>
</evidence>
<evidence type="ECO:0000259" key="10">
    <source>
        <dbReference type="PROSITE" id="PS50928"/>
    </source>
</evidence>
<keyword evidence="6 8" id="KW-1133">Transmembrane helix</keyword>
<dbReference type="SUPFAM" id="SSF161098">
    <property type="entry name" value="MetI-like"/>
    <property type="match status" value="2"/>
</dbReference>
<comment type="similarity">
    <text evidence="8">Belongs to the binding-protein-dependent transport system permease family.</text>
</comment>
<name>A0ABW5WDP9_9PSEU</name>
<feature type="transmembrane region" description="Helical" evidence="8">
    <location>
        <begin position="223"/>
        <end position="245"/>
    </location>
</feature>
<keyword evidence="2 8" id="KW-0813">Transport</keyword>
<keyword evidence="3" id="KW-1003">Cell membrane</keyword>
<evidence type="ECO:0000313" key="11">
    <source>
        <dbReference type="EMBL" id="MFD2801232.1"/>
    </source>
</evidence>
<feature type="transmembrane region" description="Helical" evidence="8">
    <location>
        <begin position="324"/>
        <end position="346"/>
    </location>
</feature>
<feature type="transmembrane region" description="Helical" evidence="8">
    <location>
        <begin position="449"/>
        <end position="472"/>
    </location>
</feature>
<feature type="transmembrane region" description="Helical" evidence="8">
    <location>
        <begin position="165"/>
        <end position="186"/>
    </location>
</feature>
<dbReference type="Pfam" id="PF00528">
    <property type="entry name" value="BPD_transp_1"/>
    <property type="match status" value="2"/>
</dbReference>
<dbReference type="RefSeq" id="WP_377391527.1">
    <property type="nucleotide sequence ID" value="NZ_JBHSAN010000024.1"/>
</dbReference>
<gene>
    <name evidence="11" type="ORF">ACFS2C_17705</name>
</gene>
<feature type="transmembrane region" description="Helical" evidence="8">
    <location>
        <begin position="493"/>
        <end position="517"/>
    </location>
</feature>
<feature type="domain" description="ABC transmembrane type-1" evidence="10">
    <location>
        <begin position="75"/>
        <end position="291"/>
    </location>
</feature>
<sequence>MSTFSTHSPASGVPIVRVPRRSKFAGVGRATSAAMIVLIIAPLAMMIYNLTFGDEGTLQGAFGQVFSAPWFWPMLRDTLIAVGIGVAAALIIGTVFAWLTERTTAEMNWLTQVMPVLPLFVPPLASAIGWVLLGTPGSGTLNVLMKELAAMIGVDVSFEGPVDVFSWPGILVLFTISLVPHVYLVVSAALRNLEPSLEEASRVNGVGAFGTLLKVTLPAICPALINAALLALAAGFALFSIPFLVGSSAGIDNLIVRVVRLTTYEFPARVDQASVLGLLVVLVIGSSLLLQRRVTKLARHARLEGKTSSPSRVDLGWFTWVARLLMLAYVAFAAVLPVLALVYVSLQSFWSGELTFAGLTFDHYRDLLSNGSVTVQALRNSVLLGALTACVAMAVVAIIAYFMERRPKSWLGRGADAVAKLPGALSHVVVALALIVAVSGPPFNLQGTLVILFVGYLVMYLPQASVNANSALSQLGPTLSEASLISGASEGRTFVRVVVPLMLPGLLAGWVMVFVLVAGDLTASAMLAGPSSQVAGSVMLDLATSGTYGLVAALGVMITAVCSVIGGAVLLLARRTGRSRGGRATRRRTRRLSSTSASGNGVQ</sequence>
<proteinExistence type="inferred from homology"/>
<dbReference type="PROSITE" id="PS50928">
    <property type="entry name" value="ABC_TM1"/>
    <property type="match status" value="2"/>
</dbReference>
<comment type="subcellular location">
    <subcellularLocation>
        <location evidence="1">Cell inner membrane</location>
        <topology evidence="1">Multi-pass membrane protein</topology>
    </subcellularLocation>
    <subcellularLocation>
        <location evidence="8">Cell membrane</location>
        <topology evidence="8">Multi-pass membrane protein</topology>
    </subcellularLocation>
</comment>
<feature type="transmembrane region" description="Helical" evidence="8">
    <location>
        <begin position="382"/>
        <end position="403"/>
    </location>
</feature>
<dbReference type="InterPro" id="IPR035906">
    <property type="entry name" value="MetI-like_sf"/>
</dbReference>
<dbReference type="Gene3D" id="1.10.3720.10">
    <property type="entry name" value="MetI-like"/>
    <property type="match status" value="2"/>
</dbReference>
<evidence type="ECO:0000256" key="2">
    <source>
        <dbReference type="ARBA" id="ARBA00022448"/>
    </source>
</evidence>
<keyword evidence="5 8" id="KW-0812">Transmembrane</keyword>
<dbReference type="PANTHER" id="PTHR43357">
    <property type="entry name" value="INNER MEMBRANE ABC TRANSPORTER PERMEASE PROTEIN YDCV"/>
    <property type="match status" value="1"/>
</dbReference>
<feature type="transmembrane region" description="Helical" evidence="8">
    <location>
        <begin position="112"/>
        <end position="133"/>
    </location>
</feature>
<feature type="transmembrane region" description="Helical" evidence="8">
    <location>
        <begin position="548"/>
        <end position="573"/>
    </location>
</feature>
<feature type="transmembrane region" description="Helical" evidence="8">
    <location>
        <begin position="273"/>
        <end position="290"/>
    </location>
</feature>
<reference evidence="12" key="1">
    <citation type="journal article" date="2019" name="Int. J. Syst. Evol. Microbiol.">
        <title>The Global Catalogue of Microorganisms (GCM) 10K type strain sequencing project: providing services to taxonomists for standard genome sequencing and annotation.</title>
        <authorList>
            <consortium name="The Broad Institute Genomics Platform"/>
            <consortium name="The Broad Institute Genome Sequencing Center for Infectious Disease"/>
            <person name="Wu L."/>
            <person name="Ma J."/>
        </authorList>
    </citation>
    <scope>NUCLEOTIDE SEQUENCE [LARGE SCALE GENOMIC DNA]</scope>
    <source>
        <strain evidence="12">IBRC-M 10906</strain>
    </source>
</reference>
<dbReference type="Proteomes" id="UP001597478">
    <property type="component" value="Unassembled WGS sequence"/>
</dbReference>
<dbReference type="InterPro" id="IPR000515">
    <property type="entry name" value="MetI-like"/>
</dbReference>
<dbReference type="CDD" id="cd06261">
    <property type="entry name" value="TM_PBP2"/>
    <property type="match status" value="2"/>
</dbReference>
<evidence type="ECO:0000313" key="12">
    <source>
        <dbReference type="Proteomes" id="UP001597478"/>
    </source>
</evidence>